<dbReference type="KEGG" id="hnv:DDQ68_09155"/>
<proteinExistence type="predicted"/>
<dbReference type="Proteomes" id="UP000245999">
    <property type="component" value="Chromosome"/>
</dbReference>
<keyword evidence="1" id="KW-1133">Transmembrane helix</keyword>
<evidence type="ECO:0000256" key="1">
    <source>
        <dbReference type="SAM" id="Phobius"/>
    </source>
</evidence>
<keyword evidence="1" id="KW-0812">Transmembrane</keyword>
<protein>
    <recommendedName>
        <fullName evidence="4">Transmembrane protein</fullName>
    </recommendedName>
</protein>
<keyword evidence="1" id="KW-0472">Membrane</keyword>
<evidence type="ECO:0000313" key="2">
    <source>
        <dbReference type="EMBL" id="AWM32931.1"/>
    </source>
</evidence>
<gene>
    <name evidence="2" type="ORF">DDQ68_09155</name>
</gene>
<evidence type="ECO:0008006" key="4">
    <source>
        <dbReference type="Google" id="ProtNLM"/>
    </source>
</evidence>
<sequence length="139" mass="14144">MANLPFARILGAVFMGGNDEVYALSKFLPYHRAWALGGRAGAAGHGAAAGAGLGGAGRPWVFLAFFLLPFPFAAAMLLGALNSLLASGFLATGGLLGAPLLITCWTAAVGAALALTYRYLFALGQPIATPPPPPTTFKP</sequence>
<keyword evidence="3" id="KW-1185">Reference proteome</keyword>
<name>A0A2Z3GKQ9_9BACT</name>
<accession>A0A2Z3GKQ9</accession>
<dbReference type="EMBL" id="CP029145">
    <property type="protein sequence ID" value="AWM32931.1"/>
    <property type="molecule type" value="Genomic_DNA"/>
</dbReference>
<evidence type="ECO:0000313" key="3">
    <source>
        <dbReference type="Proteomes" id="UP000245999"/>
    </source>
</evidence>
<organism evidence="2 3">
    <name type="scientific">Hymenobacter nivis</name>
    <dbReference type="NCBI Taxonomy" id="1850093"/>
    <lineage>
        <taxon>Bacteria</taxon>
        <taxon>Pseudomonadati</taxon>
        <taxon>Bacteroidota</taxon>
        <taxon>Cytophagia</taxon>
        <taxon>Cytophagales</taxon>
        <taxon>Hymenobacteraceae</taxon>
        <taxon>Hymenobacter</taxon>
    </lineage>
</organism>
<feature type="transmembrane region" description="Helical" evidence="1">
    <location>
        <begin position="60"/>
        <end position="81"/>
    </location>
</feature>
<reference evidence="3" key="1">
    <citation type="submission" date="2018-04" db="EMBL/GenBank/DDBJ databases">
        <title>Complete genome of Antarctic heterotrophic bacterium Hymenobacter nivis.</title>
        <authorList>
            <person name="Terashima M."/>
        </authorList>
    </citation>
    <scope>NUCLEOTIDE SEQUENCE [LARGE SCALE GENOMIC DNA]</scope>
    <source>
        <strain evidence="3">NBRC 111535</strain>
    </source>
</reference>
<feature type="transmembrane region" description="Helical" evidence="1">
    <location>
        <begin position="93"/>
        <end position="115"/>
    </location>
</feature>
<dbReference type="AlphaFoldDB" id="A0A2Z3GKQ9"/>